<dbReference type="InterPro" id="IPR044992">
    <property type="entry name" value="ChyE-like"/>
</dbReference>
<organism evidence="2 3">
    <name type="scientific">Methylobacterium symbioticum</name>
    <dbReference type="NCBI Taxonomy" id="2584084"/>
    <lineage>
        <taxon>Bacteria</taxon>
        <taxon>Pseudomonadati</taxon>
        <taxon>Pseudomonadota</taxon>
        <taxon>Alphaproteobacteria</taxon>
        <taxon>Hyphomicrobiales</taxon>
        <taxon>Methylobacteriaceae</taxon>
        <taxon>Methylobacterium</taxon>
    </lineage>
</organism>
<keyword evidence="3" id="KW-1185">Reference proteome</keyword>
<dbReference type="Gene3D" id="3.40.50.880">
    <property type="match status" value="1"/>
</dbReference>
<dbReference type="CDD" id="cd01741">
    <property type="entry name" value="GATase1_1"/>
    <property type="match status" value="1"/>
</dbReference>
<dbReference type="Pfam" id="PF00117">
    <property type="entry name" value="GATase"/>
    <property type="match status" value="1"/>
</dbReference>
<evidence type="ECO:0000313" key="3">
    <source>
        <dbReference type="Proteomes" id="UP000410984"/>
    </source>
</evidence>
<dbReference type="EC" id="6.3.5.2" evidence="2"/>
<dbReference type="GO" id="GO:0003922">
    <property type="term" value="F:GMP synthase (glutamine-hydrolyzing) activity"/>
    <property type="evidence" value="ECO:0007669"/>
    <property type="project" value="UniProtKB-EC"/>
</dbReference>
<dbReference type="PROSITE" id="PS51273">
    <property type="entry name" value="GATASE_TYPE_1"/>
    <property type="match status" value="1"/>
</dbReference>
<dbReference type="GO" id="GO:0005829">
    <property type="term" value="C:cytosol"/>
    <property type="evidence" value="ECO:0007669"/>
    <property type="project" value="TreeGrafter"/>
</dbReference>
<dbReference type="RefSeq" id="WP_142583245.1">
    <property type="nucleotide sequence ID" value="NZ_CABFPH010000030.1"/>
</dbReference>
<name>A0A509EC50_9HYPH</name>
<gene>
    <name evidence="2" type="primary">guaA_2</name>
    <name evidence="2" type="ORF">MET9862_02465</name>
</gene>
<dbReference type="InterPro" id="IPR029062">
    <property type="entry name" value="Class_I_gatase-like"/>
</dbReference>
<keyword evidence="2" id="KW-0436">Ligase</keyword>
<dbReference type="PANTHER" id="PTHR42695:SF5">
    <property type="entry name" value="GLUTAMINE AMIDOTRANSFERASE YLR126C-RELATED"/>
    <property type="match status" value="1"/>
</dbReference>
<dbReference type="OrthoDB" id="9813383at2"/>
<proteinExistence type="predicted"/>
<reference evidence="2 3" key="1">
    <citation type="submission" date="2019-06" db="EMBL/GenBank/DDBJ databases">
        <authorList>
            <person name="Rodrigo-Torres L."/>
            <person name="Arahal R. D."/>
            <person name="Lucena T."/>
        </authorList>
    </citation>
    <scope>NUCLEOTIDE SEQUENCE [LARGE SCALE GENOMIC DNA]</scope>
    <source>
        <strain evidence="2 3">SB0023/3</strain>
    </source>
</reference>
<evidence type="ECO:0000313" key="2">
    <source>
        <dbReference type="EMBL" id="VUD71876.1"/>
    </source>
</evidence>
<feature type="domain" description="Glutamine amidotransferase" evidence="1">
    <location>
        <begin position="51"/>
        <end position="183"/>
    </location>
</feature>
<protein>
    <submittedName>
        <fullName evidence="2">GMP synthase [glutamine-hydrolyzing]</fullName>
        <ecNumber evidence="2">6.3.5.2</ecNumber>
    </submittedName>
</protein>
<evidence type="ECO:0000259" key="1">
    <source>
        <dbReference type="Pfam" id="PF00117"/>
    </source>
</evidence>
<dbReference type="InterPro" id="IPR017926">
    <property type="entry name" value="GATASE"/>
</dbReference>
<dbReference type="Proteomes" id="UP000410984">
    <property type="component" value="Unassembled WGS sequence"/>
</dbReference>
<dbReference type="PANTHER" id="PTHR42695">
    <property type="entry name" value="GLUTAMINE AMIDOTRANSFERASE YLR126C-RELATED"/>
    <property type="match status" value="1"/>
</dbReference>
<dbReference type="EMBL" id="CABFPH010000030">
    <property type="protein sequence ID" value="VUD71876.1"/>
    <property type="molecule type" value="Genomic_DNA"/>
</dbReference>
<sequence>MKIAILETGRPPARLSGFPGYGRMSADLIGPAHACTSFDVQAGSWPDPSAFDAVLVTGSAAGVYDPLPWIASLIGFLRALPPDRKLIGLCFGHQIMAEAYGGRAEKSERGWGLGLHRYDIHAPAPFMDDPAPIAVPVSHQDQVTRLPAAARVIGGNAHCPNGVLAYADRAALSFQCHPEFAPDYARALVRDHRAALDDPGLADRALASLDAPHDSARVGGWIRRFLEMP</sequence>
<dbReference type="AlphaFoldDB" id="A0A509EC50"/>
<dbReference type="SUPFAM" id="SSF52317">
    <property type="entry name" value="Class I glutamine amidotransferase-like"/>
    <property type="match status" value="1"/>
</dbReference>
<accession>A0A509EC50</accession>